<accession>A0A7J7KQX2</accession>
<dbReference type="Proteomes" id="UP000593567">
    <property type="component" value="Unassembled WGS sequence"/>
</dbReference>
<keyword evidence="2" id="KW-1185">Reference proteome</keyword>
<reference evidence="1" key="1">
    <citation type="submission" date="2020-06" db="EMBL/GenBank/DDBJ databases">
        <title>Draft genome of Bugula neritina, a colonial animal packing powerful symbionts and potential medicines.</title>
        <authorList>
            <person name="Rayko M."/>
        </authorList>
    </citation>
    <scope>NUCLEOTIDE SEQUENCE [LARGE SCALE GENOMIC DNA]</scope>
    <source>
        <strain evidence="1">Kwan_BN1</strain>
    </source>
</reference>
<name>A0A7J7KQX2_BUGNE</name>
<evidence type="ECO:0000313" key="2">
    <source>
        <dbReference type="Proteomes" id="UP000593567"/>
    </source>
</evidence>
<gene>
    <name evidence="1" type="ORF">EB796_001153</name>
</gene>
<protein>
    <submittedName>
        <fullName evidence="1">Uncharacterized protein</fullName>
    </submittedName>
</protein>
<comment type="caution">
    <text evidence="1">The sequence shown here is derived from an EMBL/GenBank/DDBJ whole genome shotgun (WGS) entry which is preliminary data.</text>
</comment>
<sequence>MGTLLHGYTITWVHYYMVHYYMDTLLHGYTTTWIHYYMDTLLYRCTTTWVHYYMELAMTSDHTRCLCSLASSSDTGKLAGAPVNARTGQSFAGYLQTGASDHNVILTFLWIQSIRAT</sequence>
<dbReference type="AlphaFoldDB" id="A0A7J7KQX2"/>
<organism evidence="1 2">
    <name type="scientific">Bugula neritina</name>
    <name type="common">Brown bryozoan</name>
    <name type="synonym">Sertularia neritina</name>
    <dbReference type="NCBI Taxonomy" id="10212"/>
    <lineage>
        <taxon>Eukaryota</taxon>
        <taxon>Metazoa</taxon>
        <taxon>Spiralia</taxon>
        <taxon>Lophotrochozoa</taxon>
        <taxon>Bryozoa</taxon>
        <taxon>Gymnolaemata</taxon>
        <taxon>Cheilostomatida</taxon>
        <taxon>Flustrina</taxon>
        <taxon>Buguloidea</taxon>
        <taxon>Bugulidae</taxon>
        <taxon>Bugula</taxon>
    </lineage>
</organism>
<proteinExistence type="predicted"/>
<dbReference type="EMBL" id="VXIV02000134">
    <property type="protein sequence ID" value="KAF6040538.1"/>
    <property type="molecule type" value="Genomic_DNA"/>
</dbReference>
<evidence type="ECO:0000313" key="1">
    <source>
        <dbReference type="EMBL" id="KAF6040538.1"/>
    </source>
</evidence>